<protein>
    <submittedName>
        <fullName evidence="1">PPUP9740</fullName>
    </submittedName>
</protein>
<gene>
    <name evidence="1" type="primary">PPUP9740</name>
</gene>
<organism evidence="1">
    <name type="scientific">Poeciliopsis prolifica</name>
    <name type="common">blackstripe livebearer</name>
    <dbReference type="NCBI Taxonomy" id="188132"/>
    <lineage>
        <taxon>Eukaryota</taxon>
        <taxon>Metazoa</taxon>
        <taxon>Chordata</taxon>
        <taxon>Craniata</taxon>
        <taxon>Vertebrata</taxon>
        <taxon>Euteleostomi</taxon>
        <taxon>Actinopterygii</taxon>
        <taxon>Neopterygii</taxon>
        <taxon>Teleostei</taxon>
        <taxon>Neoteleostei</taxon>
        <taxon>Acanthomorphata</taxon>
        <taxon>Ovalentaria</taxon>
        <taxon>Atherinomorphae</taxon>
        <taxon>Cyprinodontiformes</taxon>
        <taxon>Poeciliidae</taxon>
        <taxon>Poeciliinae</taxon>
        <taxon>Poeciliopsis</taxon>
    </lineage>
</organism>
<name>A0A0S7EIW8_9TELE</name>
<proteinExistence type="predicted"/>
<dbReference type="EMBL" id="GBYX01476766">
    <property type="protein sequence ID" value="JAO04911.1"/>
    <property type="molecule type" value="Transcribed_RNA"/>
</dbReference>
<reference evidence="1" key="1">
    <citation type="submission" date="2014-12" db="EMBL/GenBank/DDBJ databases">
        <title>Parallel Evolution in Life History Adaptation Evident in the Tissue-Specific Poeciliopsis prolifica transcriptome.</title>
        <authorList>
            <person name="Jue N.K."/>
            <person name="Foley R.J."/>
            <person name="Obergfell C."/>
            <person name="Reznick D.N."/>
            <person name="O'Neill R.J."/>
            <person name="O'Neill M.J."/>
        </authorList>
    </citation>
    <scope>NUCLEOTIDE SEQUENCE</scope>
</reference>
<accession>A0A0S7EIW8</accession>
<sequence length="108" mass="12181">QFQLYAFKFAVLTRQGFISSEVALDSLMQQELKVKNTLREVDEFEDVSLVKGLPSQQSSSGDFLSAPVSSKMMANDASDLQTKLALLVEVNTFYPLWFPMYMSERSAL</sequence>
<dbReference type="AlphaFoldDB" id="A0A0S7EIW8"/>
<evidence type="ECO:0000313" key="1">
    <source>
        <dbReference type="EMBL" id="JAO04911.1"/>
    </source>
</evidence>
<feature type="non-terminal residue" evidence="1">
    <location>
        <position position="1"/>
    </location>
</feature>